<proteinExistence type="predicted"/>
<accession>A0A5A7NAN7</accession>
<comment type="caution">
    <text evidence="1">The sequence shown here is derived from an EMBL/GenBank/DDBJ whole genome shotgun (WGS) entry which is preliminary data.</text>
</comment>
<dbReference type="RefSeq" id="WP_150007423.1">
    <property type="nucleotide sequence ID" value="NZ_BKCN01000025.1"/>
</dbReference>
<protein>
    <submittedName>
        <fullName evidence="1">Uncharacterized protein</fullName>
    </submittedName>
</protein>
<dbReference type="AlphaFoldDB" id="A0A5A7NAN7"/>
<name>A0A5A7NAN7_9PROT</name>
<evidence type="ECO:0000313" key="2">
    <source>
        <dbReference type="Proteomes" id="UP000324996"/>
    </source>
</evidence>
<gene>
    <name evidence="1" type="ORF">JCM17846_31350</name>
</gene>
<dbReference type="EMBL" id="BKCN01000025">
    <property type="protein sequence ID" value="GER05453.1"/>
    <property type="molecule type" value="Genomic_DNA"/>
</dbReference>
<reference evidence="1 2" key="1">
    <citation type="submission" date="2019-09" db="EMBL/GenBank/DDBJ databases">
        <title>NBRP : Genome information of microbial organism related human and environment.</title>
        <authorList>
            <person name="Hattori M."/>
            <person name="Oshima K."/>
            <person name="Inaba H."/>
            <person name="Suda W."/>
            <person name="Sakamoto M."/>
            <person name="Iino T."/>
            <person name="Kitahara M."/>
            <person name="Oshida Y."/>
            <person name="Iida T."/>
            <person name="Kudo T."/>
            <person name="Itoh T."/>
            <person name="Ohkuma M."/>
        </authorList>
    </citation>
    <scope>NUCLEOTIDE SEQUENCE [LARGE SCALE GENOMIC DNA]</scope>
    <source>
        <strain evidence="1 2">Q-1</strain>
    </source>
</reference>
<dbReference type="Proteomes" id="UP000324996">
    <property type="component" value="Unassembled WGS sequence"/>
</dbReference>
<evidence type="ECO:0000313" key="1">
    <source>
        <dbReference type="EMBL" id="GER05453.1"/>
    </source>
</evidence>
<sequence length="562" mass="63719">MRQKVKSKSVHYELHGQNGASWSVLGIFDDHDEAKEQAEKIYRAGTYRAVRVLRERYEEDSGDFNSLELLFLGRKVKPSKYDDDELAVFCRKPEELYSSESRRLIARLLATVLDGWDVTPLELLHDPALYTRLQNTGTHLLKAVQNLSVAQVRKNGEPVAERIRANFAVIDKAAAHVQRCHAGGLPSLADKRLADAAHHLEHRENRRFLLSCVLAADLQSYKGCVAKLDRLLALIRLDHPDWVIEVLDAFLSEQLMHRRLMRALFPDEDIIDFLEKLAGLSRGHLPEEVQTPTTAMLNGFLAANVLPACRTMLIGHIRHELTVGHRLTKGNLQDEFCALWRLGDGIGESLDAELSDKPLDELLEERTRRLLNPQTLGEYIATGHNPADKVQKLIDLERFCIGSSNKRMIANYMMPLLSDAPNEEFWLTPLGTGYAGRMRLLTRLQKRLIASHLQDLPKNKLTERLDVYCLKLLENSKILDRLAKSEGPSFDKAQRILRMLADGYFTSGEARALAEAEARRYMAEKDFLLPLTKIPKGSERLEAVQRLKKLMASAGLADMDHF</sequence>
<keyword evidence="2" id="KW-1185">Reference proteome</keyword>
<organism evidence="1 2">
    <name type="scientific">Iodidimonas nitroreducens</name>
    <dbReference type="NCBI Taxonomy" id="1236968"/>
    <lineage>
        <taxon>Bacteria</taxon>
        <taxon>Pseudomonadati</taxon>
        <taxon>Pseudomonadota</taxon>
        <taxon>Alphaproteobacteria</taxon>
        <taxon>Iodidimonadales</taxon>
        <taxon>Iodidimonadaceae</taxon>
        <taxon>Iodidimonas</taxon>
    </lineage>
</organism>